<dbReference type="Proteomes" id="UP000317327">
    <property type="component" value="Unassembled WGS sequence"/>
</dbReference>
<sequence length="61" mass="6755">MSDKVGKALVAGLVLAVSVSSAYVAKLTSDYREKKRKKALDQEFSAIDKKISEQKRVQGKR</sequence>
<dbReference type="AlphaFoldDB" id="A0ABD7RQJ6"/>
<evidence type="ECO:0000313" key="1">
    <source>
        <dbReference type="EMBL" id="TRO11348.1"/>
    </source>
</evidence>
<name>A0ABD7RQJ6_ECTME</name>
<protein>
    <submittedName>
        <fullName evidence="1">Uncharacterized protein</fullName>
    </submittedName>
</protein>
<dbReference type="RefSeq" id="WP_143503157.1">
    <property type="nucleotide sequence ID" value="NZ_SCFV01000016.1"/>
</dbReference>
<gene>
    <name evidence="1" type="ORF">EQ836_24345</name>
</gene>
<comment type="caution">
    <text evidence="1">The sequence shown here is derived from an EMBL/GenBank/DDBJ whole genome shotgun (WGS) entry which is preliminary data.</text>
</comment>
<evidence type="ECO:0000313" key="2">
    <source>
        <dbReference type="Proteomes" id="UP000317327"/>
    </source>
</evidence>
<organism evidence="1 2">
    <name type="scientific">Ectopseudomonas mendocina</name>
    <name type="common">Pseudomonas mendocina</name>
    <dbReference type="NCBI Taxonomy" id="300"/>
    <lineage>
        <taxon>Bacteria</taxon>
        <taxon>Pseudomonadati</taxon>
        <taxon>Pseudomonadota</taxon>
        <taxon>Gammaproteobacteria</taxon>
        <taxon>Pseudomonadales</taxon>
        <taxon>Pseudomonadaceae</taxon>
        <taxon>Ectopseudomonas</taxon>
    </lineage>
</organism>
<reference evidence="1 2" key="1">
    <citation type="submission" date="2019-01" db="EMBL/GenBank/DDBJ databases">
        <title>Whole genome shotgun sequencing of Pseudomonas spp. isolated by its ability to degrade furfural.</title>
        <authorList>
            <person name="Donoso R."/>
            <person name="Farkas C."/>
            <person name="Villegas P."/>
            <person name="Gonzales-Toro F."/>
            <person name="Guajardo-Parra M."/>
            <person name="Araya-Nail M."/>
            <person name="Morgante V."/>
            <person name="Perez-Pantoja D."/>
        </authorList>
    </citation>
    <scope>NUCLEOTIDE SEQUENCE [LARGE SCALE GENOMIC DNA]</scope>
    <source>
        <strain evidence="1 2">VN231</strain>
    </source>
</reference>
<accession>A0ABD7RQJ6</accession>
<proteinExistence type="predicted"/>
<dbReference type="EMBL" id="SCFV01000016">
    <property type="protein sequence ID" value="TRO11348.1"/>
    <property type="molecule type" value="Genomic_DNA"/>
</dbReference>